<evidence type="ECO:0000313" key="5">
    <source>
        <dbReference type="Proteomes" id="UP001153069"/>
    </source>
</evidence>
<dbReference type="InterPro" id="IPR013083">
    <property type="entry name" value="Znf_RING/FYVE/PHD"/>
</dbReference>
<feature type="region of interest" description="Disordered" evidence="2">
    <location>
        <begin position="161"/>
        <end position="199"/>
    </location>
</feature>
<dbReference type="InterPro" id="IPR001841">
    <property type="entry name" value="Znf_RING"/>
</dbReference>
<keyword evidence="1" id="KW-0862">Zinc</keyword>
<keyword evidence="1" id="KW-0479">Metal-binding</keyword>
<organism evidence="4 5">
    <name type="scientific">Seminavis robusta</name>
    <dbReference type="NCBI Taxonomy" id="568900"/>
    <lineage>
        <taxon>Eukaryota</taxon>
        <taxon>Sar</taxon>
        <taxon>Stramenopiles</taxon>
        <taxon>Ochrophyta</taxon>
        <taxon>Bacillariophyta</taxon>
        <taxon>Bacillariophyceae</taxon>
        <taxon>Bacillariophycidae</taxon>
        <taxon>Naviculales</taxon>
        <taxon>Naviculaceae</taxon>
        <taxon>Seminavis</taxon>
    </lineage>
</organism>
<feature type="region of interest" description="Disordered" evidence="2">
    <location>
        <begin position="11"/>
        <end position="50"/>
    </location>
</feature>
<dbReference type="Proteomes" id="UP001153069">
    <property type="component" value="Unassembled WGS sequence"/>
</dbReference>
<dbReference type="PROSITE" id="PS50089">
    <property type="entry name" value="ZF_RING_2"/>
    <property type="match status" value="1"/>
</dbReference>
<accession>A0A9N8EA24</accession>
<dbReference type="SMART" id="SM00184">
    <property type="entry name" value="RING"/>
    <property type="match status" value="1"/>
</dbReference>
<dbReference type="AlphaFoldDB" id="A0A9N8EA24"/>
<gene>
    <name evidence="4" type="ORF">SEMRO_662_G183340.1</name>
</gene>
<comment type="caution">
    <text evidence="4">The sequence shown here is derived from an EMBL/GenBank/DDBJ whole genome shotgun (WGS) entry which is preliminary data.</text>
</comment>
<feature type="compositionally biased region" description="Polar residues" evidence="2">
    <location>
        <begin position="181"/>
        <end position="199"/>
    </location>
</feature>
<evidence type="ECO:0000256" key="2">
    <source>
        <dbReference type="SAM" id="MobiDB-lite"/>
    </source>
</evidence>
<feature type="region of interest" description="Disordered" evidence="2">
    <location>
        <begin position="299"/>
        <end position="342"/>
    </location>
</feature>
<reference evidence="4" key="1">
    <citation type="submission" date="2020-06" db="EMBL/GenBank/DDBJ databases">
        <authorList>
            <consortium name="Plant Systems Biology data submission"/>
        </authorList>
    </citation>
    <scope>NUCLEOTIDE SEQUENCE</scope>
    <source>
        <strain evidence="4">D6</strain>
    </source>
</reference>
<feature type="compositionally biased region" description="Basic residues" evidence="2">
    <location>
        <begin position="25"/>
        <end position="39"/>
    </location>
</feature>
<feature type="region of interest" description="Disordered" evidence="2">
    <location>
        <begin position="514"/>
        <end position="581"/>
    </location>
</feature>
<dbReference type="OrthoDB" id="6105938at2759"/>
<evidence type="ECO:0000313" key="4">
    <source>
        <dbReference type="EMBL" id="CAB9514579.1"/>
    </source>
</evidence>
<keyword evidence="1" id="KW-0863">Zinc-finger</keyword>
<dbReference type="EMBL" id="CAICTM010000661">
    <property type="protein sequence ID" value="CAB9514579.1"/>
    <property type="molecule type" value="Genomic_DNA"/>
</dbReference>
<keyword evidence="5" id="KW-1185">Reference proteome</keyword>
<protein>
    <recommendedName>
        <fullName evidence="3">RING-type domain-containing protein</fullName>
    </recommendedName>
</protein>
<feature type="compositionally biased region" description="Low complexity" evidence="2">
    <location>
        <begin position="537"/>
        <end position="568"/>
    </location>
</feature>
<dbReference type="Gene3D" id="3.30.40.10">
    <property type="entry name" value="Zinc/RING finger domain, C3HC4 (zinc finger)"/>
    <property type="match status" value="1"/>
</dbReference>
<proteinExistence type="predicted"/>
<evidence type="ECO:0000256" key="1">
    <source>
        <dbReference type="PROSITE-ProRule" id="PRU00175"/>
    </source>
</evidence>
<dbReference type="SUPFAM" id="SSF57850">
    <property type="entry name" value="RING/U-box"/>
    <property type="match status" value="1"/>
</dbReference>
<feature type="domain" description="RING-type" evidence="3">
    <location>
        <begin position="373"/>
        <end position="408"/>
    </location>
</feature>
<evidence type="ECO:0000259" key="3">
    <source>
        <dbReference type="PROSITE" id="PS50089"/>
    </source>
</evidence>
<name>A0A9N8EA24_9STRA</name>
<sequence length="581" mass="64427">MPMLRQFLSLTGNTHNNGGSSRPHNQSKKSRHKKNRRSSNRATATRYPVPSVHSNGYAACLSDSEEDLADASQALLLDTTDSNLLSSSQHDQHQGSLDIRQMGSHKPCCGAFCLHVDAQNCCCCVHGHGPTERYCSYCEDQRRIQQQRLVQRRRIVSFDSSAVPGRARAGSSDNDDDDSSAATNETPHRSNISTTGSFSTTAAVRGMPKPCCGRECGGLSYVHCCQHADTRPFSNDGLYPPRSTHEVGLVPRYQYYCQLCYGHCSTNASQLQQLVTDHQSPHASNAAFQFAPSWAASTGTALQNNNDDDDDSSECAVRTDLKKKPRRSSHQQQSSSDNDTILTSNSHFTEKLEQIQDPTLQQCMRKCWSCIECPVCLEPFQDDPCTLPCGHSVCLGHMDQVERCPICRYFLLPAEKESLRPTLVLRETTMAIQQTLQSVIAMQKQQQRNAKYDKDDKETRLMLDAEKKSQARVAEELTTQDLVNHDRRQQLDYPAETAVPIIIQQASDDLNWLTDDKHQKKSSRRTKSEPIDVDEISLTSTTSNSSSSNSSMDSGTTSDGGTDSNASSEILETRGPISVEC</sequence>
<feature type="compositionally biased region" description="Polar residues" evidence="2">
    <location>
        <begin position="11"/>
        <end position="24"/>
    </location>
</feature>
<dbReference type="GO" id="GO:0008270">
    <property type="term" value="F:zinc ion binding"/>
    <property type="evidence" value="ECO:0007669"/>
    <property type="project" value="UniProtKB-KW"/>
</dbReference>